<reference evidence="5" key="1">
    <citation type="submission" date="2021-12" db="EMBL/GenBank/DDBJ databases">
        <authorList>
            <person name="Rodrigo-Torres L."/>
            <person name="Arahal R. D."/>
            <person name="Lucena T."/>
        </authorList>
    </citation>
    <scope>NUCLEOTIDE SEQUENCE</scope>
    <source>
        <strain evidence="5">CECT 8858</strain>
    </source>
</reference>
<dbReference type="Gene3D" id="1.10.10.60">
    <property type="entry name" value="Homeodomain-like"/>
    <property type="match status" value="1"/>
</dbReference>
<evidence type="ECO:0000259" key="4">
    <source>
        <dbReference type="PROSITE" id="PS01124"/>
    </source>
</evidence>
<accession>A0ABN8EXK6</accession>
<dbReference type="SUPFAM" id="SSF46689">
    <property type="entry name" value="Homeodomain-like"/>
    <property type="match status" value="1"/>
</dbReference>
<evidence type="ECO:0000256" key="1">
    <source>
        <dbReference type="ARBA" id="ARBA00023015"/>
    </source>
</evidence>
<dbReference type="InterPro" id="IPR018060">
    <property type="entry name" value="HTH_AraC"/>
</dbReference>
<comment type="caution">
    <text evidence="5">The sequence shown here is derived from an EMBL/GenBank/DDBJ whole genome shotgun (WGS) entry which is preliminary data.</text>
</comment>
<proteinExistence type="predicted"/>
<feature type="domain" description="HTH araC/xylS-type" evidence="4">
    <location>
        <begin position="212"/>
        <end position="310"/>
    </location>
</feature>
<dbReference type="Proteomes" id="UP000837932">
    <property type="component" value="Unassembled WGS sequence"/>
</dbReference>
<evidence type="ECO:0000256" key="3">
    <source>
        <dbReference type="ARBA" id="ARBA00023163"/>
    </source>
</evidence>
<evidence type="ECO:0000313" key="6">
    <source>
        <dbReference type="Proteomes" id="UP000837932"/>
    </source>
</evidence>
<keyword evidence="2" id="KW-0238">DNA-binding</keyword>
<gene>
    <name evidence="5" type="primary">rhaR_10</name>
    <name evidence="5" type="ORF">EMA8858_03957</name>
</gene>
<organism evidence="5 6">
    <name type="scientific">Emticicia aquatica</name>
    <dbReference type="NCBI Taxonomy" id="1681835"/>
    <lineage>
        <taxon>Bacteria</taxon>
        <taxon>Pseudomonadati</taxon>
        <taxon>Bacteroidota</taxon>
        <taxon>Cytophagia</taxon>
        <taxon>Cytophagales</taxon>
        <taxon>Leadbetterellaceae</taxon>
        <taxon>Emticicia</taxon>
    </lineage>
</organism>
<dbReference type="InterPro" id="IPR009057">
    <property type="entry name" value="Homeodomain-like_sf"/>
</dbReference>
<dbReference type="PROSITE" id="PS01124">
    <property type="entry name" value="HTH_ARAC_FAMILY_2"/>
    <property type="match status" value="1"/>
</dbReference>
<evidence type="ECO:0000256" key="2">
    <source>
        <dbReference type="ARBA" id="ARBA00023125"/>
    </source>
</evidence>
<name>A0ABN8EXK6_9BACT</name>
<keyword evidence="6" id="KW-1185">Reference proteome</keyword>
<dbReference type="PANTHER" id="PTHR43280:SF32">
    <property type="entry name" value="TRANSCRIPTIONAL REGULATORY PROTEIN"/>
    <property type="match status" value="1"/>
</dbReference>
<evidence type="ECO:0000313" key="5">
    <source>
        <dbReference type="EMBL" id="CAH0997823.1"/>
    </source>
</evidence>
<sequence length="310" mass="36044">MPESKKHSEIPILDTKQLEMELLGKGGVPDSLIRSNIHQYFHINRVEDYFRMVQFPLPSDLQPRRITVYSFFFLTKGKSSRSSGLNSYDFGENTFYFTPAHQITTHRFVRNDVEGFYCHFHLELLAHQFSTKELFAEFPFLQFNAYPLVIINDEAKNNVAFLLERLLNEYKAEKECRVDILRAYLLTLFTELKPYVEASKPKTINAASHITEEFKKALTKHISDKFKIAEYANLLNVSPNHLNKCVKQTTGKSAHDLLNEMILLEAKVLLKQTNLNITEIAYKIGKNEISDFARFFKAQTGMRPSEYRIE</sequence>
<protein>
    <submittedName>
        <fullName evidence="5">HTH-type transcriptional activator RhaR</fullName>
    </submittedName>
</protein>
<dbReference type="SMART" id="SM00342">
    <property type="entry name" value="HTH_ARAC"/>
    <property type="match status" value="1"/>
</dbReference>
<dbReference type="EMBL" id="CAKLPY010000006">
    <property type="protein sequence ID" value="CAH0997823.1"/>
    <property type="molecule type" value="Genomic_DNA"/>
</dbReference>
<dbReference type="PANTHER" id="PTHR43280">
    <property type="entry name" value="ARAC-FAMILY TRANSCRIPTIONAL REGULATOR"/>
    <property type="match status" value="1"/>
</dbReference>
<dbReference type="RefSeq" id="WP_238808630.1">
    <property type="nucleotide sequence ID" value="NZ_CAKLPY010000006.1"/>
</dbReference>
<keyword evidence="3" id="KW-0804">Transcription</keyword>
<dbReference type="Pfam" id="PF12833">
    <property type="entry name" value="HTH_18"/>
    <property type="match status" value="1"/>
</dbReference>
<keyword evidence="1" id="KW-0805">Transcription regulation</keyword>